<keyword evidence="2" id="KW-1185">Reference proteome</keyword>
<protein>
    <submittedName>
        <fullName evidence="1">Uncharacterized protein</fullName>
    </submittedName>
</protein>
<gene>
    <name evidence="1" type="ORF">EDD18DRAFT_193657</name>
</gene>
<evidence type="ECO:0000313" key="1">
    <source>
        <dbReference type="EMBL" id="KAK0475666.1"/>
    </source>
</evidence>
<dbReference type="Proteomes" id="UP001175228">
    <property type="component" value="Unassembled WGS sequence"/>
</dbReference>
<sequence length="272" mass="30558">MHNTRNNTSTQRKKYALKISVSVLDGLPCSEILSTYTDAIQQCLAPSKVPWRLQGPSINSSVNLAMACFRALCRSTQYARGLHHGFEERSSAIFHLWPGIRAWSVYFISICKSQGRSESGGFDTTEIMIATTLCLRSLTNDLGSYYNTILTDHELLALLVELWRESCRSHCQIAVRNLTSMFSLILRHKGEHAVLRTLLEMDPAETAKLCIQSVFEDYEGPVQITSDDVLDGSCLHFMLRLCIIPVLARLLITEGSVRFLCTLLKRLASKVI</sequence>
<organism evidence="1 2">
    <name type="scientific">Armillaria luteobubalina</name>
    <dbReference type="NCBI Taxonomy" id="153913"/>
    <lineage>
        <taxon>Eukaryota</taxon>
        <taxon>Fungi</taxon>
        <taxon>Dikarya</taxon>
        <taxon>Basidiomycota</taxon>
        <taxon>Agaricomycotina</taxon>
        <taxon>Agaricomycetes</taxon>
        <taxon>Agaricomycetidae</taxon>
        <taxon>Agaricales</taxon>
        <taxon>Marasmiineae</taxon>
        <taxon>Physalacriaceae</taxon>
        <taxon>Armillaria</taxon>
    </lineage>
</organism>
<accession>A0AA39P175</accession>
<proteinExistence type="predicted"/>
<dbReference type="AlphaFoldDB" id="A0AA39P175"/>
<dbReference type="EMBL" id="JAUEPU010000145">
    <property type="protein sequence ID" value="KAK0475666.1"/>
    <property type="molecule type" value="Genomic_DNA"/>
</dbReference>
<reference evidence="1" key="1">
    <citation type="submission" date="2023-06" db="EMBL/GenBank/DDBJ databases">
        <authorList>
            <consortium name="Lawrence Berkeley National Laboratory"/>
            <person name="Ahrendt S."/>
            <person name="Sahu N."/>
            <person name="Indic B."/>
            <person name="Wong-Bajracharya J."/>
            <person name="Merenyi Z."/>
            <person name="Ke H.-M."/>
            <person name="Monk M."/>
            <person name="Kocsube S."/>
            <person name="Drula E."/>
            <person name="Lipzen A."/>
            <person name="Balint B."/>
            <person name="Henrissat B."/>
            <person name="Andreopoulos B."/>
            <person name="Martin F.M."/>
            <person name="Harder C.B."/>
            <person name="Rigling D."/>
            <person name="Ford K.L."/>
            <person name="Foster G.D."/>
            <person name="Pangilinan J."/>
            <person name="Papanicolaou A."/>
            <person name="Barry K."/>
            <person name="LaButti K."/>
            <person name="Viragh M."/>
            <person name="Koriabine M."/>
            <person name="Yan M."/>
            <person name="Riley R."/>
            <person name="Champramary S."/>
            <person name="Plett K.L."/>
            <person name="Tsai I.J."/>
            <person name="Slot J."/>
            <person name="Sipos G."/>
            <person name="Plett J."/>
            <person name="Nagy L.G."/>
            <person name="Grigoriev I.V."/>
        </authorList>
    </citation>
    <scope>NUCLEOTIDE SEQUENCE</scope>
    <source>
        <strain evidence="1">HWK02</strain>
    </source>
</reference>
<evidence type="ECO:0000313" key="2">
    <source>
        <dbReference type="Proteomes" id="UP001175228"/>
    </source>
</evidence>
<name>A0AA39P175_9AGAR</name>
<comment type="caution">
    <text evidence="1">The sequence shown here is derived from an EMBL/GenBank/DDBJ whole genome shotgun (WGS) entry which is preliminary data.</text>
</comment>